<keyword evidence="2" id="KW-1185">Reference proteome</keyword>
<evidence type="ECO:0000313" key="2">
    <source>
        <dbReference type="Proteomes" id="UP000004310"/>
    </source>
</evidence>
<dbReference type="HOGENOM" id="CLU_3420983_0_0_5"/>
<sequence length="24" mass="2730">MFAWRAGWSDILKKIYGTLLLGSC</sequence>
<protein>
    <submittedName>
        <fullName evidence="1">Uncharacterized protein</fullName>
    </submittedName>
</protein>
<name>Q0G2P8_9HYPH</name>
<proteinExistence type="predicted"/>
<dbReference type="Proteomes" id="UP000004310">
    <property type="component" value="Unassembled WGS sequence"/>
</dbReference>
<dbReference type="EMBL" id="AATP01000002">
    <property type="protein sequence ID" value="EAU42133.1"/>
    <property type="molecule type" value="Genomic_DNA"/>
</dbReference>
<organism evidence="1 2">
    <name type="scientific">Fulvimarina pelagi HTCC2506</name>
    <dbReference type="NCBI Taxonomy" id="314231"/>
    <lineage>
        <taxon>Bacteria</taxon>
        <taxon>Pseudomonadati</taxon>
        <taxon>Pseudomonadota</taxon>
        <taxon>Alphaproteobacteria</taxon>
        <taxon>Hyphomicrobiales</taxon>
        <taxon>Aurantimonadaceae</taxon>
        <taxon>Fulvimarina</taxon>
    </lineage>
</organism>
<accession>Q0G2P8</accession>
<gene>
    <name evidence="1" type="ORF">FP2506_16909</name>
</gene>
<evidence type="ECO:0000313" key="1">
    <source>
        <dbReference type="EMBL" id="EAU42133.1"/>
    </source>
</evidence>
<comment type="caution">
    <text evidence="1">The sequence shown here is derived from an EMBL/GenBank/DDBJ whole genome shotgun (WGS) entry which is preliminary data.</text>
</comment>
<dbReference type="AlphaFoldDB" id="Q0G2P8"/>
<reference evidence="1 2" key="1">
    <citation type="journal article" date="2010" name="J. Bacteriol.">
        <title>Genome sequence of Fulvimarina pelagi HTCC2506T, a Mn(II)-oxidizing alphaproteobacterium possessing an aerobic anoxygenic photosynthetic gene cluster and Xanthorhodopsin.</title>
        <authorList>
            <person name="Kang I."/>
            <person name="Oh H.M."/>
            <person name="Lim S.I."/>
            <person name="Ferriera S."/>
            <person name="Giovannoni S.J."/>
            <person name="Cho J.C."/>
        </authorList>
    </citation>
    <scope>NUCLEOTIDE SEQUENCE [LARGE SCALE GENOMIC DNA]</scope>
    <source>
        <strain evidence="1 2">HTCC2506</strain>
    </source>
</reference>